<dbReference type="Gene3D" id="1.10.150.170">
    <property type="entry name" value="Putative methyltransferase TM0872, insert domain"/>
    <property type="match status" value="1"/>
</dbReference>
<comment type="similarity">
    <text evidence="1 6">Belongs to the methyltransferase superfamily. RsmH family.</text>
</comment>
<dbReference type="Proteomes" id="UP000075462">
    <property type="component" value="Unassembled WGS sequence"/>
</dbReference>
<evidence type="ECO:0000256" key="6">
    <source>
        <dbReference type="HAMAP-Rule" id="MF_01007"/>
    </source>
</evidence>
<name>A0A149Q407_9PROT</name>
<dbReference type="EMBL" id="LIAA01000010">
    <property type="protein sequence ID" value="KXV78516.1"/>
    <property type="molecule type" value="Genomic_DNA"/>
</dbReference>
<dbReference type="PIRSF" id="PIRSF004486">
    <property type="entry name" value="MraW"/>
    <property type="match status" value="1"/>
</dbReference>
<feature type="binding site" evidence="6">
    <location>
        <begin position="49"/>
        <end position="51"/>
    </location>
    <ligand>
        <name>S-adenosyl-L-methionine</name>
        <dbReference type="ChEBI" id="CHEBI:59789"/>
    </ligand>
</feature>
<protein>
    <recommendedName>
        <fullName evidence="6">Ribosomal RNA small subunit methyltransferase H</fullName>
        <ecNumber evidence="6">2.1.1.199</ecNumber>
    </recommendedName>
    <alternativeName>
        <fullName evidence="6">16S rRNA m(4)C1402 methyltransferase</fullName>
    </alternativeName>
    <alternativeName>
        <fullName evidence="6">rRNA (cytosine-N(4)-)-methyltransferase RsmH</fullName>
    </alternativeName>
</protein>
<dbReference type="SUPFAM" id="SSF81799">
    <property type="entry name" value="Putative methyltransferase TM0872, insert domain"/>
    <property type="match status" value="1"/>
</dbReference>
<evidence type="ECO:0000313" key="7">
    <source>
        <dbReference type="EMBL" id="KXU91964.1"/>
    </source>
</evidence>
<keyword evidence="2 6" id="KW-0698">rRNA processing</keyword>
<dbReference type="GO" id="GO:0071424">
    <property type="term" value="F:rRNA (cytosine-N4-)-methyltransferase activity"/>
    <property type="evidence" value="ECO:0007669"/>
    <property type="project" value="UniProtKB-UniRule"/>
</dbReference>
<dbReference type="RefSeq" id="WP_062141680.1">
    <property type="nucleotide sequence ID" value="NZ_JAMYZR010000005.1"/>
</dbReference>
<dbReference type="EC" id="2.1.1.199" evidence="6"/>
<keyword evidence="5 6" id="KW-0949">S-adenosyl-L-methionine</keyword>
<dbReference type="OrthoDB" id="9806637at2"/>
<dbReference type="PANTHER" id="PTHR11265">
    <property type="entry name" value="S-ADENOSYL-METHYLTRANSFERASE MRAW"/>
    <property type="match status" value="1"/>
</dbReference>
<evidence type="ECO:0000256" key="2">
    <source>
        <dbReference type="ARBA" id="ARBA00022552"/>
    </source>
</evidence>
<evidence type="ECO:0000313" key="9">
    <source>
        <dbReference type="EMBL" id="KXV78516.1"/>
    </source>
</evidence>
<comment type="caution">
    <text evidence="7">The sequence shown here is derived from an EMBL/GenBank/DDBJ whole genome shotgun (WGS) entry which is preliminary data.</text>
</comment>
<dbReference type="Proteomes" id="UP000075473">
    <property type="component" value="Unassembled WGS sequence"/>
</dbReference>
<proteinExistence type="inferred from homology"/>
<sequence>MNALTTSSSLHPTSGAPAPGHVPVMLAEVLESLKPADGDAILDCTFGGGGYTSAILKSADCAVWAIDRDPDAIARGQAMAASFTNAEGQSRLHMLHGGFGSMTDLTEAADAPAFDGIVLDLGVSSFQLDEAERGFSFRMDGPLDMRMAKSGPSAADIVNKAPESELADIFHFYGEERHARRVARAIVADRVETPFETTAQLAGLIRRVVPSDRSGIDAATRSFQGLRIAVNDELGEIERGLTQALDLLAPGGRLVVVSFHSLEDRIAKRVMGAATGKTTSFSRYDPRAALTKGDEAAFIALTGRPLRPGDAECAANPRARSARLRAVEKRSTDVSSFGKGLIP</sequence>
<evidence type="ECO:0000313" key="12">
    <source>
        <dbReference type="Proteomes" id="UP000075462"/>
    </source>
</evidence>
<reference evidence="11 12" key="1">
    <citation type="submission" date="2015-06" db="EMBL/GenBank/DDBJ databases">
        <title>Improved classification and identification of acetic acid bacteria using matrix-assisted laser desorption/ionization time-of-flight mass spectrometry; Gluconobacter nephelii and Gluconobacter uchimurae are later heterotypic synonyms of Gluconobacter japonicus and Gluconobacter oxydans, respectively.</title>
        <authorList>
            <person name="Li L."/>
            <person name="Cleenwerck I."/>
            <person name="De Vuyst L."/>
            <person name="Vandamme P."/>
        </authorList>
    </citation>
    <scope>NUCLEOTIDE SEQUENCE [LARGE SCALE GENOMIC DNA]</scope>
    <source>
        <strain evidence="9 12">LMG 1545</strain>
        <strain evidence="8 11">LMG 1608</strain>
        <strain evidence="7 13">LMG 1625</strain>
    </source>
</reference>
<evidence type="ECO:0000313" key="8">
    <source>
        <dbReference type="EMBL" id="KXV72243.1"/>
    </source>
</evidence>
<keyword evidence="3 6" id="KW-0489">Methyltransferase</keyword>
<comment type="subcellular location">
    <subcellularLocation>
        <location evidence="6">Cytoplasm</location>
    </subcellularLocation>
</comment>
<dbReference type="EMBL" id="LHZY01000008">
    <property type="protein sequence ID" value="KXV72243.1"/>
    <property type="molecule type" value="Genomic_DNA"/>
</dbReference>
<dbReference type="SUPFAM" id="SSF53335">
    <property type="entry name" value="S-adenosyl-L-methionine-dependent methyltransferases"/>
    <property type="match status" value="1"/>
</dbReference>
<feature type="binding site" evidence="6">
    <location>
        <position position="120"/>
    </location>
    <ligand>
        <name>S-adenosyl-L-methionine</name>
        <dbReference type="ChEBI" id="CHEBI:59789"/>
    </ligand>
</feature>
<feature type="binding site" evidence="6">
    <location>
        <position position="127"/>
    </location>
    <ligand>
        <name>S-adenosyl-L-methionine</name>
        <dbReference type="ChEBI" id="CHEBI:59789"/>
    </ligand>
</feature>
<evidence type="ECO:0000313" key="13">
    <source>
        <dbReference type="Proteomes" id="UP000075473"/>
    </source>
</evidence>
<dbReference type="AlphaFoldDB" id="A0A149Q407"/>
<accession>A0A149Q407</accession>
<dbReference type="GO" id="GO:0070475">
    <property type="term" value="P:rRNA base methylation"/>
    <property type="evidence" value="ECO:0007669"/>
    <property type="project" value="UniProtKB-UniRule"/>
</dbReference>
<dbReference type="Proteomes" id="UP001523543">
    <property type="component" value="Unassembled WGS sequence"/>
</dbReference>
<dbReference type="InterPro" id="IPR023397">
    <property type="entry name" value="SAM-dep_MeTrfase_MraW_recog"/>
</dbReference>
<dbReference type="PATRIC" id="fig|178900.5.peg.1782"/>
<reference evidence="10 14" key="2">
    <citation type="submission" date="2022-06" db="EMBL/GenBank/DDBJ databases">
        <title>Acetobacer genomes from food samples.</title>
        <authorList>
            <person name="Sombolestani A."/>
        </authorList>
    </citation>
    <scope>NUCLEOTIDE SEQUENCE [LARGE SCALE GENOMIC DNA]</scope>
    <source>
        <strain evidence="10 14">R-83281</strain>
    </source>
</reference>
<dbReference type="Pfam" id="PF01795">
    <property type="entry name" value="Methyltransf_5"/>
    <property type="match status" value="1"/>
</dbReference>
<keyword evidence="14" id="KW-1185">Reference proteome</keyword>
<organism evidence="7 13">
    <name type="scientific">Acetobacter cerevisiae</name>
    <dbReference type="NCBI Taxonomy" id="178900"/>
    <lineage>
        <taxon>Bacteria</taxon>
        <taxon>Pseudomonadati</taxon>
        <taxon>Pseudomonadota</taxon>
        <taxon>Alphaproteobacteria</taxon>
        <taxon>Acetobacterales</taxon>
        <taxon>Acetobacteraceae</taxon>
        <taxon>Acetobacter</taxon>
    </lineage>
</organism>
<keyword evidence="4 6" id="KW-0808">Transferase</keyword>
<dbReference type="HAMAP" id="MF_01007">
    <property type="entry name" value="16SrRNA_methyltr_H"/>
    <property type="match status" value="1"/>
</dbReference>
<dbReference type="InterPro" id="IPR002903">
    <property type="entry name" value="RsmH"/>
</dbReference>
<evidence type="ECO:0000256" key="1">
    <source>
        <dbReference type="ARBA" id="ARBA00010396"/>
    </source>
</evidence>
<dbReference type="PANTHER" id="PTHR11265:SF0">
    <property type="entry name" value="12S RRNA N4-METHYLCYTIDINE METHYLTRANSFERASE"/>
    <property type="match status" value="1"/>
</dbReference>
<evidence type="ECO:0000313" key="10">
    <source>
        <dbReference type="EMBL" id="MCP1245457.1"/>
    </source>
</evidence>
<evidence type="ECO:0000313" key="14">
    <source>
        <dbReference type="Proteomes" id="UP001523543"/>
    </source>
</evidence>
<evidence type="ECO:0000313" key="11">
    <source>
        <dbReference type="Proteomes" id="UP000075312"/>
    </source>
</evidence>
<dbReference type="Proteomes" id="UP000075312">
    <property type="component" value="Unassembled WGS sequence"/>
</dbReference>
<feature type="binding site" evidence="6">
    <location>
        <position position="67"/>
    </location>
    <ligand>
        <name>S-adenosyl-L-methionine</name>
        <dbReference type="ChEBI" id="CHEBI:59789"/>
    </ligand>
</feature>
<evidence type="ECO:0000256" key="4">
    <source>
        <dbReference type="ARBA" id="ARBA00022679"/>
    </source>
</evidence>
<gene>
    <name evidence="6 10" type="primary">rsmH</name>
    <name evidence="7" type="ORF">AD928_12225</name>
    <name evidence="8" type="ORF">AD952_05020</name>
    <name evidence="9" type="ORF">AD954_02645</name>
    <name evidence="10" type="ORF">NKW54_05825</name>
</gene>
<feature type="binding site" evidence="6">
    <location>
        <position position="99"/>
    </location>
    <ligand>
        <name>S-adenosyl-L-methionine</name>
        <dbReference type="ChEBI" id="CHEBI:59789"/>
    </ligand>
</feature>
<comment type="function">
    <text evidence="6">Specifically methylates the N4 position of cytidine in position 1402 (C1402) of 16S rRNA.</text>
</comment>
<evidence type="ECO:0000256" key="5">
    <source>
        <dbReference type="ARBA" id="ARBA00022691"/>
    </source>
</evidence>
<keyword evidence="6" id="KW-0963">Cytoplasm</keyword>
<dbReference type="CDD" id="cd02440">
    <property type="entry name" value="AdoMet_MTases"/>
    <property type="match status" value="1"/>
</dbReference>
<comment type="catalytic activity">
    <reaction evidence="6">
        <text>cytidine(1402) in 16S rRNA + S-adenosyl-L-methionine = N(4)-methylcytidine(1402) in 16S rRNA + S-adenosyl-L-homocysteine + H(+)</text>
        <dbReference type="Rhea" id="RHEA:42928"/>
        <dbReference type="Rhea" id="RHEA-COMP:10286"/>
        <dbReference type="Rhea" id="RHEA-COMP:10287"/>
        <dbReference type="ChEBI" id="CHEBI:15378"/>
        <dbReference type="ChEBI" id="CHEBI:57856"/>
        <dbReference type="ChEBI" id="CHEBI:59789"/>
        <dbReference type="ChEBI" id="CHEBI:74506"/>
        <dbReference type="ChEBI" id="CHEBI:82748"/>
        <dbReference type="EC" id="2.1.1.199"/>
    </reaction>
</comment>
<dbReference type="Gene3D" id="3.40.50.150">
    <property type="entry name" value="Vaccinia Virus protein VP39"/>
    <property type="match status" value="1"/>
</dbReference>
<dbReference type="GO" id="GO:0005737">
    <property type="term" value="C:cytoplasm"/>
    <property type="evidence" value="ECO:0007669"/>
    <property type="project" value="UniProtKB-SubCell"/>
</dbReference>
<dbReference type="NCBIfam" id="TIGR00006">
    <property type="entry name" value="16S rRNA (cytosine(1402)-N(4))-methyltransferase RsmH"/>
    <property type="match status" value="1"/>
</dbReference>
<dbReference type="EMBL" id="JAMYZR010000005">
    <property type="protein sequence ID" value="MCP1245457.1"/>
    <property type="molecule type" value="Genomic_DNA"/>
</dbReference>
<dbReference type="EMBL" id="LHZA01000156">
    <property type="protein sequence ID" value="KXU91964.1"/>
    <property type="molecule type" value="Genomic_DNA"/>
</dbReference>
<evidence type="ECO:0000256" key="3">
    <source>
        <dbReference type="ARBA" id="ARBA00022603"/>
    </source>
</evidence>
<dbReference type="InterPro" id="IPR029063">
    <property type="entry name" value="SAM-dependent_MTases_sf"/>
</dbReference>